<reference evidence="2" key="1">
    <citation type="submission" date="2021-02" db="EMBL/GenBank/DDBJ databases">
        <authorList>
            <person name="Dougan E. K."/>
            <person name="Rhodes N."/>
            <person name="Thang M."/>
            <person name="Chan C."/>
        </authorList>
    </citation>
    <scope>NUCLEOTIDE SEQUENCE</scope>
</reference>
<feature type="region of interest" description="Disordered" evidence="1">
    <location>
        <begin position="612"/>
        <end position="663"/>
    </location>
</feature>
<evidence type="ECO:0000256" key="1">
    <source>
        <dbReference type="SAM" id="MobiDB-lite"/>
    </source>
</evidence>
<proteinExistence type="predicted"/>
<accession>A0A812I4A3</accession>
<feature type="compositionally biased region" description="Polar residues" evidence="1">
    <location>
        <begin position="616"/>
        <end position="629"/>
    </location>
</feature>
<sequence length="675" mass="75568">MKDELLEAALKSALTADNLRSALRVPRRPGDAGRSQRLDAAVAQLHDRVRSAYRSAYLEPEAESKAAKTVAVAPDASYRVRLSFADGDTQQPLPTRTSEITVDQSQKATASLTCTHCRRPLKIDMMLSDPMEKSVKYLGKPRHAYVAVLPDGKTTSFLQAWLLGLSLAAHGDGQGQARPERMLIHSPSVPRPYLQVLGKVWQLTTEPLGSWPAILSHPTVLNPGQNRLMRLRALGLKFDKVLVIALGIVATDVLDDVFEASCPAFVAEKTHAGPQQAGLPLMLLPCSHQAMRRVASDTGQRSQSVAFPPRCVAGQGPVEGDEVLGYLKSFYRTFSQGDMQELPSELCLRMKFYGVKVWRHVEQLLRDGASTSASSDTEDLEGLLQLLRGNSGHNLSQTLTSVDNQRCGRCKAFDSRGTLDPLDGLWRCRFCWEHMLLDSALKDPSCIPMPFHEIETLQKDLGDCFVPGERQRWRWKEWERDRTWVEFRPKGVLWHSRNRVGAWEMWTDRGGKQQLSMHFVDFDEDGHRRPETRHLLEFHNTGWARFEEYKREHFQPLGFVSEGRNYRDQKLVLHPPGCFQPPRRPPADEQLAANSAKGVRPMNGTRDLVKEPKQAADQNGTAVNESPVGQENGVHRQVRKTDPRDSVPADVASAESEAQPVTTARGKLAYLFGQS</sequence>
<evidence type="ECO:0000313" key="3">
    <source>
        <dbReference type="Proteomes" id="UP000604046"/>
    </source>
</evidence>
<dbReference type="EMBL" id="CAJNDS010000158">
    <property type="protein sequence ID" value="CAE6971835.1"/>
    <property type="molecule type" value="Genomic_DNA"/>
</dbReference>
<gene>
    <name evidence="2" type="ORF">SNAT2548_LOCUS2662</name>
</gene>
<name>A0A812I4A3_9DINO</name>
<comment type="caution">
    <text evidence="2">The sequence shown here is derived from an EMBL/GenBank/DDBJ whole genome shotgun (WGS) entry which is preliminary data.</text>
</comment>
<protein>
    <submittedName>
        <fullName evidence="2">Uncharacterized protein</fullName>
    </submittedName>
</protein>
<dbReference type="AlphaFoldDB" id="A0A812I4A3"/>
<keyword evidence="3" id="KW-1185">Reference proteome</keyword>
<dbReference type="OrthoDB" id="10542625at2759"/>
<organism evidence="2 3">
    <name type="scientific">Symbiodinium natans</name>
    <dbReference type="NCBI Taxonomy" id="878477"/>
    <lineage>
        <taxon>Eukaryota</taxon>
        <taxon>Sar</taxon>
        <taxon>Alveolata</taxon>
        <taxon>Dinophyceae</taxon>
        <taxon>Suessiales</taxon>
        <taxon>Symbiodiniaceae</taxon>
        <taxon>Symbiodinium</taxon>
    </lineage>
</organism>
<dbReference type="Proteomes" id="UP000604046">
    <property type="component" value="Unassembled WGS sequence"/>
</dbReference>
<evidence type="ECO:0000313" key="2">
    <source>
        <dbReference type="EMBL" id="CAE6971835.1"/>
    </source>
</evidence>